<sequence length="154" mass="17530">MDRTSSGRGVRQFKTALGHWLVRENEAKLGPRNNYHLEMSSFYQNYIRGLQNADSTDLTKSLQTAAVLFEVVKCVYDNLPDELLQVHAQVAEKIEMFITHDIYPVEPECSDQSLPRHQKMKRTNGLMIPLQAIKDCTQDFDKTNVIGKGGFGKI</sequence>
<reference evidence="2" key="1">
    <citation type="journal article" date="2022" name="Mol. Ecol. Resour.">
        <title>The genomes of chicory, endive, great burdock and yacon provide insights into Asteraceae palaeo-polyploidization history and plant inulin production.</title>
        <authorList>
            <person name="Fan W."/>
            <person name="Wang S."/>
            <person name="Wang H."/>
            <person name="Wang A."/>
            <person name="Jiang F."/>
            <person name="Liu H."/>
            <person name="Zhao H."/>
            <person name="Xu D."/>
            <person name="Zhang Y."/>
        </authorList>
    </citation>
    <scope>NUCLEOTIDE SEQUENCE [LARGE SCALE GENOMIC DNA]</scope>
    <source>
        <strain evidence="2">cv. Punajuju</strain>
    </source>
</reference>
<dbReference type="Proteomes" id="UP001055811">
    <property type="component" value="Linkage Group LG05"/>
</dbReference>
<evidence type="ECO:0000313" key="1">
    <source>
        <dbReference type="EMBL" id="KAI3740287.1"/>
    </source>
</evidence>
<protein>
    <submittedName>
        <fullName evidence="1">Uncharacterized protein</fullName>
    </submittedName>
</protein>
<keyword evidence="2" id="KW-1185">Reference proteome</keyword>
<name>A0ACB9D119_CICIN</name>
<gene>
    <name evidence="1" type="ORF">L2E82_30713</name>
</gene>
<dbReference type="EMBL" id="CM042013">
    <property type="protein sequence ID" value="KAI3740287.1"/>
    <property type="molecule type" value="Genomic_DNA"/>
</dbReference>
<evidence type="ECO:0000313" key="2">
    <source>
        <dbReference type="Proteomes" id="UP001055811"/>
    </source>
</evidence>
<comment type="caution">
    <text evidence="1">The sequence shown here is derived from an EMBL/GenBank/DDBJ whole genome shotgun (WGS) entry which is preliminary data.</text>
</comment>
<reference evidence="1 2" key="2">
    <citation type="journal article" date="2022" name="Mol. Ecol. Resour.">
        <title>The genomes of chicory, endive, great burdock and yacon provide insights into Asteraceae paleo-polyploidization history and plant inulin production.</title>
        <authorList>
            <person name="Fan W."/>
            <person name="Wang S."/>
            <person name="Wang H."/>
            <person name="Wang A."/>
            <person name="Jiang F."/>
            <person name="Liu H."/>
            <person name="Zhao H."/>
            <person name="Xu D."/>
            <person name="Zhang Y."/>
        </authorList>
    </citation>
    <scope>NUCLEOTIDE SEQUENCE [LARGE SCALE GENOMIC DNA]</scope>
    <source>
        <strain evidence="2">cv. Punajuju</strain>
        <tissue evidence="1">Leaves</tissue>
    </source>
</reference>
<accession>A0ACB9D119</accession>
<proteinExistence type="predicted"/>
<organism evidence="1 2">
    <name type="scientific">Cichorium intybus</name>
    <name type="common">Chicory</name>
    <dbReference type="NCBI Taxonomy" id="13427"/>
    <lineage>
        <taxon>Eukaryota</taxon>
        <taxon>Viridiplantae</taxon>
        <taxon>Streptophyta</taxon>
        <taxon>Embryophyta</taxon>
        <taxon>Tracheophyta</taxon>
        <taxon>Spermatophyta</taxon>
        <taxon>Magnoliopsida</taxon>
        <taxon>eudicotyledons</taxon>
        <taxon>Gunneridae</taxon>
        <taxon>Pentapetalae</taxon>
        <taxon>asterids</taxon>
        <taxon>campanulids</taxon>
        <taxon>Asterales</taxon>
        <taxon>Asteraceae</taxon>
        <taxon>Cichorioideae</taxon>
        <taxon>Cichorieae</taxon>
        <taxon>Cichoriinae</taxon>
        <taxon>Cichorium</taxon>
    </lineage>
</organism>